<dbReference type="OrthoDB" id="43999at2759"/>
<gene>
    <name evidence="3" type="ORF">SEMRO_909_G219000.1</name>
</gene>
<protein>
    <submittedName>
        <fullName evidence="3">Uncharacterized protein</fullName>
    </submittedName>
</protein>
<dbReference type="AlphaFoldDB" id="A0A9N8HML5"/>
<organism evidence="3 4">
    <name type="scientific">Seminavis robusta</name>
    <dbReference type="NCBI Taxonomy" id="568900"/>
    <lineage>
        <taxon>Eukaryota</taxon>
        <taxon>Sar</taxon>
        <taxon>Stramenopiles</taxon>
        <taxon>Ochrophyta</taxon>
        <taxon>Bacillariophyta</taxon>
        <taxon>Bacillariophyceae</taxon>
        <taxon>Bacillariophycidae</taxon>
        <taxon>Naviculales</taxon>
        <taxon>Naviculaceae</taxon>
        <taxon>Seminavis</taxon>
    </lineage>
</organism>
<feature type="signal peptide" evidence="2">
    <location>
        <begin position="1"/>
        <end position="25"/>
    </location>
</feature>
<keyword evidence="4" id="KW-1185">Reference proteome</keyword>
<reference evidence="3" key="1">
    <citation type="submission" date="2020-06" db="EMBL/GenBank/DDBJ databases">
        <authorList>
            <consortium name="Plant Systems Biology data submission"/>
        </authorList>
    </citation>
    <scope>NUCLEOTIDE SEQUENCE</scope>
    <source>
        <strain evidence="3">D6</strain>
    </source>
</reference>
<evidence type="ECO:0000256" key="2">
    <source>
        <dbReference type="SAM" id="SignalP"/>
    </source>
</evidence>
<evidence type="ECO:0000313" key="3">
    <source>
        <dbReference type="EMBL" id="CAB9518140.1"/>
    </source>
</evidence>
<dbReference type="EMBL" id="CAICTM010000907">
    <property type="protein sequence ID" value="CAB9518140.1"/>
    <property type="molecule type" value="Genomic_DNA"/>
</dbReference>
<feature type="region of interest" description="Disordered" evidence="1">
    <location>
        <begin position="30"/>
        <end position="50"/>
    </location>
</feature>
<name>A0A9N8HML5_9STRA</name>
<accession>A0A9N8HML5</accession>
<evidence type="ECO:0000256" key="1">
    <source>
        <dbReference type="SAM" id="MobiDB-lite"/>
    </source>
</evidence>
<comment type="caution">
    <text evidence="3">The sequence shown here is derived from an EMBL/GenBank/DDBJ whole genome shotgun (WGS) entry which is preliminary data.</text>
</comment>
<proteinExistence type="predicted"/>
<dbReference type="Proteomes" id="UP001153069">
    <property type="component" value="Unassembled WGS sequence"/>
</dbReference>
<keyword evidence="2" id="KW-0732">Signal</keyword>
<evidence type="ECO:0000313" key="4">
    <source>
        <dbReference type="Proteomes" id="UP001153069"/>
    </source>
</evidence>
<sequence length="840" mass="93393">MRRHNPYQTLVSLILLFVWIPGVSSLYTGGTRGGGHHKNQEDDRPNMNGDYVLSSTPHANNTQKLFPTHFKDYPDIATESFDVYSPIISQLYSQVFWKGLPPVKLPQHIASKYKGQVMAVIGFELDQVRIDKDGKERSVPMNAVYNHHFEATMIGGDKTTRFELVSPKDSRIVAQQQRRQRMGHGIPPHQPYWLVVDTTTESDMTSTGGEKREQQSMIPTQQAFTGANGGEVRKSFHGYPPGFAQLIASPKAIQITPMQIDTWNRDAMDLDNNFTRFVPGPLPRNSLAPKNKNVTYSGLLECPVTTRIQKHLPPQGYLPLAKGSCENLVITSPDDCFQAVTKMVRESDNQTQIHTVSGQDDPSRPKGCSMRVVSVPPIPDYDDEQRVIEAFYNNASETTVECGSRNADQLYSAAANSLVEVSVMIDTAKDLVTISLKGPAYRWFGVGFGARKMKDQPWTIVVEGGQGGAVTERKLEDHAGGTLITPSTITVKSSTTCQDGTKTVIVTRPIQGQYFNFDAHVNNTATIDFINAVGSSKQFGYHENKAASSMLVLPVTTARDDNNNMGGVCMCQKDPPPFGAATGGSLEYHPVKGQPGERGVAGSVQLDNKCEPYPHTDLLEQKNPTCDIRTYVGGQTACHHMWSLLDADQDIPWADQPLEYRLKFRFWVQPYDASYHTNVHMTRHGIGSPVEYDVPKCEDGIPGCSLEVDHKTNRERWVHTIRGTIHVEGRIVAAHFHCHAPTCIMMAMYLCDDDNDERPCDETSATLLCEEHAVRQHGEPGQRFNEPDFIYQPPCLFGSSKYGLEPPIEMTGRTLFVKKTADATYGHHGEMAWAQMAMAK</sequence>
<feature type="chain" id="PRO_5040369591" evidence="2">
    <location>
        <begin position="26"/>
        <end position="840"/>
    </location>
</feature>